<dbReference type="Pfam" id="PF01636">
    <property type="entry name" value="APH"/>
    <property type="match status" value="1"/>
</dbReference>
<dbReference type="GO" id="GO:0005524">
    <property type="term" value="F:ATP binding"/>
    <property type="evidence" value="ECO:0007669"/>
    <property type="project" value="UniProtKB-KW"/>
</dbReference>
<dbReference type="Gene3D" id="3.90.1200.10">
    <property type="match status" value="1"/>
</dbReference>
<evidence type="ECO:0000256" key="3">
    <source>
        <dbReference type="ARBA" id="ARBA00022741"/>
    </source>
</evidence>
<dbReference type="InterPro" id="IPR002575">
    <property type="entry name" value="Aminoglycoside_PTrfase"/>
</dbReference>
<proteinExistence type="inferred from homology"/>
<comment type="similarity">
    <text evidence="1">Belongs to the methylthioribose kinase family.</text>
</comment>
<keyword evidence="8" id="KW-1185">Reference proteome</keyword>
<dbReference type="OrthoDB" id="7326703at2"/>
<evidence type="ECO:0000313" key="8">
    <source>
        <dbReference type="Proteomes" id="UP000256310"/>
    </source>
</evidence>
<evidence type="ECO:0000313" key="7">
    <source>
        <dbReference type="EMBL" id="RED17349.1"/>
    </source>
</evidence>
<gene>
    <name evidence="7" type="ORF">DFR46_2395</name>
</gene>
<dbReference type="InterPro" id="IPR011009">
    <property type="entry name" value="Kinase-like_dom_sf"/>
</dbReference>
<dbReference type="AlphaFoldDB" id="A0A3D9FHT9"/>
<dbReference type="PANTHER" id="PTHR34273:SF2">
    <property type="entry name" value="METHYLTHIORIBOSE KINASE"/>
    <property type="match status" value="1"/>
</dbReference>
<evidence type="ECO:0000256" key="4">
    <source>
        <dbReference type="ARBA" id="ARBA00022777"/>
    </source>
</evidence>
<keyword evidence="5" id="KW-0067">ATP-binding</keyword>
<dbReference type="PANTHER" id="PTHR34273">
    <property type="entry name" value="METHYLTHIORIBOSE KINASE"/>
    <property type="match status" value="1"/>
</dbReference>
<dbReference type="SUPFAM" id="SSF56112">
    <property type="entry name" value="Protein kinase-like (PK-like)"/>
    <property type="match status" value="1"/>
</dbReference>
<sequence>MVDENRITRCLIEQGLAAEGEAVTFEPCGGGVSCDVFKVALKGGAVCVKQALPQLRVAADWRVSPDRSHVEAMWLREAGRLGVPAPTVLFEEPENHFFVMTFFPEETHHVWKARLAQGHADPDFAAAVGKVLALMHNGTANSREIATDFDNGALFEALRIDPFILHCARRHPDHADRLVTLAERTRGERRALVHGDFSPKNILCGPEGPVILDAECATYGDPAFDLAFCATHLLLKSLWQFQAFDALTMDAAVFVSSYLEARADVDVATAEATARHAVDLMAALMLARVDGKSPVEYLDQAAQAKARRTALAWLGTPPESPDALIADWKQRKDEE</sequence>
<comment type="caution">
    <text evidence="7">The sequence shown here is derived from an EMBL/GenBank/DDBJ whole genome shotgun (WGS) entry which is preliminary data.</text>
</comment>
<dbReference type="Proteomes" id="UP000256310">
    <property type="component" value="Unassembled WGS sequence"/>
</dbReference>
<accession>A0A3D9FHT9</accession>
<reference evidence="7 8" key="1">
    <citation type="submission" date="2018-07" db="EMBL/GenBank/DDBJ databases">
        <title>Genomic Encyclopedia of Type Strains, Phase IV (KMG-IV): sequencing the most valuable type-strain genomes for metagenomic binning, comparative biology and taxonomic classification.</title>
        <authorList>
            <person name="Goeker M."/>
        </authorList>
    </citation>
    <scope>NUCLEOTIDE SEQUENCE [LARGE SCALE GENOMIC DNA]</scope>
    <source>
        <strain evidence="7 8">DSM 26725</strain>
    </source>
</reference>
<feature type="domain" description="Aminoglycoside phosphotransferase" evidence="6">
    <location>
        <begin position="25"/>
        <end position="232"/>
    </location>
</feature>
<name>A0A3D9FHT9_9SPHN</name>
<keyword evidence="3" id="KW-0547">Nucleotide-binding</keyword>
<dbReference type="EMBL" id="QRDP01000004">
    <property type="protein sequence ID" value="RED17349.1"/>
    <property type="molecule type" value="Genomic_DNA"/>
</dbReference>
<evidence type="ECO:0000256" key="5">
    <source>
        <dbReference type="ARBA" id="ARBA00022840"/>
    </source>
</evidence>
<protein>
    <submittedName>
        <fullName evidence="7">Phosphotransferase family enzyme</fullName>
    </submittedName>
</protein>
<evidence type="ECO:0000259" key="6">
    <source>
        <dbReference type="Pfam" id="PF01636"/>
    </source>
</evidence>
<keyword evidence="2 7" id="KW-0808">Transferase</keyword>
<dbReference type="GO" id="GO:0016301">
    <property type="term" value="F:kinase activity"/>
    <property type="evidence" value="ECO:0007669"/>
    <property type="project" value="UniProtKB-KW"/>
</dbReference>
<evidence type="ECO:0000256" key="2">
    <source>
        <dbReference type="ARBA" id="ARBA00022679"/>
    </source>
</evidence>
<keyword evidence="4" id="KW-0418">Kinase</keyword>
<dbReference type="Gene3D" id="3.30.200.20">
    <property type="entry name" value="Phosphorylase Kinase, domain 1"/>
    <property type="match status" value="1"/>
</dbReference>
<organism evidence="7 8">
    <name type="scientific">Parasphingopyxis lamellibrachiae</name>
    <dbReference type="NCBI Taxonomy" id="680125"/>
    <lineage>
        <taxon>Bacteria</taxon>
        <taxon>Pseudomonadati</taxon>
        <taxon>Pseudomonadota</taxon>
        <taxon>Alphaproteobacteria</taxon>
        <taxon>Sphingomonadales</taxon>
        <taxon>Sphingomonadaceae</taxon>
        <taxon>Parasphingopyxis</taxon>
    </lineage>
</organism>
<evidence type="ECO:0000256" key="1">
    <source>
        <dbReference type="ARBA" id="ARBA00010165"/>
    </source>
</evidence>
<dbReference type="RefSeq" id="WP_116236634.1">
    <property type="nucleotide sequence ID" value="NZ_QRDP01000004.1"/>
</dbReference>